<comment type="subcellular location">
    <subcellularLocation>
        <location evidence="1">Cell inner membrane</location>
        <topology evidence="1">Peripheral membrane protein</topology>
    </subcellularLocation>
</comment>
<protein>
    <submittedName>
        <fullName evidence="12">Amino acid ABC transporter ATP-binding protein</fullName>
    </submittedName>
    <submittedName>
        <fullName evidence="11">Histidine ABC transporter ATP-binding protein</fullName>
    </submittedName>
</protein>
<dbReference type="SUPFAM" id="SSF52540">
    <property type="entry name" value="P-loop containing nucleoside triphosphate hydrolases"/>
    <property type="match status" value="1"/>
</dbReference>
<evidence type="ECO:0000256" key="7">
    <source>
        <dbReference type="ARBA" id="ARBA00022840"/>
    </source>
</evidence>
<dbReference type="PANTHER" id="PTHR43166">
    <property type="entry name" value="AMINO ACID IMPORT ATP-BINDING PROTEIN"/>
    <property type="match status" value="1"/>
</dbReference>
<keyword evidence="5" id="KW-0997">Cell inner membrane</keyword>
<evidence type="ECO:0000256" key="8">
    <source>
        <dbReference type="ARBA" id="ARBA00022970"/>
    </source>
</evidence>
<dbReference type="Gene3D" id="3.40.50.300">
    <property type="entry name" value="P-loop containing nucleotide triphosphate hydrolases"/>
    <property type="match status" value="1"/>
</dbReference>
<evidence type="ECO:0000313" key="13">
    <source>
        <dbReference type="Proteomes" id="UP000218731"/>
    </source>
</evidence>
<keyword evidence="3" id="KW-0813">Transport</keyword>
<reference evidence="12 14" key="2">
    <citation type="submission" date="2020-09" db="EMBL/GenBank/DDBJ databases">
        <title>Co-existence of a novel multidrug-resistance efflux pump with carbapenem resistance gene blaVIM-2 in one megaplasmid in Pseudomonas putida.</title>
        <authorList>
            <person name="Peng K."/>
            <person name="Li R."/>
        </authorList>
    </citation>
    <scope>NUCLEOTIDE SEQUENCE [LARGE SCALE GENOMIC DNA]</scope>
    <source>
        <strain evidence="12 14">ZXPA-20</strain>
    </source>
</reference>
<evidence type="ECO:0000256" key="6">
    <source>
        <dbReference type="ARBA" id="ARBA00022741"/>
    </source>
</evidence>
<keyword evidence="9" id="KW-0472">Membrane</keyword>
<name>A0A1L7NK02_PSEPU</name>
<dbReference type="GO" id="GO:0005524">
    <property type="term" value="F:ATP binding"/>
    <property type="evidence" value="ECO:0007669"/>
    <property type="project" value="UniProtKB-KW"/>
</dbReference>
<evidence type="ECO:0000256" key="5">
    <source>
        <dbReference type="ARBA" id="ARBA00022519"/>
    </source>
</evidence>
<dbReference type="EMBL" id="AP015029">
    <property type="protein sequence ID" value="BAW25753.1"/>
    <property type="molecule type" value="Genomic_DNA"/>
</dbReference>
<dbReference type="PROSITE" id="PS00211">
    <property type="entry name" value="ABC_TRANSPORTER_1"/>
    <property type="match status" value="1"/>
</dbReference>
<dbReference type="InterPro" id="IPR030679">
    <property type="entry name" value="ABC_ATPase_HisP-typ"/>
</dbReference>
<sequence length="269" mass="29734">MSSMTVIETAPTLAPRPVASAEPFLRLEGIHKQFGPYPVLHDVCFEMNKGEVVAIIGPSGSGKSTLLRCINQLEPPTKGRVSMDGVHIEAGKALPRTELLKLRRRIGMVFQSFNLFPHLTVLRNVSLAQIRTLGRTPKDADVRSLQLLERVGLADKAQHYPARCSGGQQQRIAIARALALDPELMLFDEPTSALDPELGLEVLAVMKELAGEGMSMIVVTHEMHFAETVSDRVVVMADGRIIEHGPSQQVMREPQHERVVQFLQAVRNR</sequence>
<reference evidence="11 13" key="1">
    <citation type="submission" date="2015-11" db="EMBL/GenBank/DDBJ databases">
        <title>Complete genome sequencing of a biphenyl-degrading bacterium, Pseudomonas putida KF715 (=NBRC110667).</title>
        <authorList>
            <person name="Suenaga H."/>
            <person name="Fujihara N."/>
            <person name="Watanabe T."/>
            <person name="Hirose J."/>
            <person name="Kimura N."/>
            <person name="Yamazoe A."/>
            <person name="Hosoyama A."/>
            <person name="Shimodaira J."/>
            <person name="Furukawa K."/>
        </authorList>
    </citation>
    <scope>NUCLEOTIDE SEQUENCE [LARGE SCALE GENOMIC DNA]</scope>
    <source>
        <strain evidence="11 13">KF715</strain>
    </source>
</reference>
<evidence type="ECO:0000256" key="4">
    <source>
        <dbReference type="ARBA" id="ARBA00022475"/>
    </source>
</evidence>
<dbReference type="FunFam" id="3.40.50.300:FF:000020">
    <property type="entry name" value="Amino acid ABC transporter ATP-binding component"/>
    <property type="match status" value="1"/>
</dbReference>
<dbReference type="GO" id="GO:0015424">
    <property type="term" value="F:ABC-type amino acid transporter activity"/>
    <property type="evidence" value="ECO:0007669"/>
    <property type="project" value="InterPro"/>
</dbReference>
<dbReference type="EMBL" id="CP061723">
    <property type="protein sequence ID" value="QOC97476.1"/>
    <property type="molecule type" value="Genomic_DNA"/>
</dbReference>
<keyword evidence="7 11" id="KW-0067">ATP-binding</keyword>
<evidence type="ECO:0000256" key="9">
    <source>
        <dbReference type="ARBA" id="ARBA00023136"/>
    </source>
</evidence>
<evidence type="ECO:0000313" key="11">
    <source>
        <dbReference type="EMBL" id="BAW25753.1"/>
    </source>
</evidence>
<dbReference type="InterPro" id="IPR017871">
    <property type="entry name" value="ABC_transporter-like_CS"/>
</dbReference>
<keyword evidence="6" id="KW-0547">Nucleotide-binding</keyword>
<keyword evidence="4" id="KW-1003">Cell membrane</keyword>
<evidence type="ECO:0000313" key="14">
    <source>
        <dbReference type="Proteomes" id="UP000516786"/>
    </source>
</evidence>
<dbReference type="Proteomes" id="UP000218731">
    <property type="component" value="Chromosome 1"/>
</dbReference>
<organism evidence="11 13">
    <name type="scientific">Pseudomonas putida</name>
    <name type="common">Arthrobacter siderocapsulatus</name>
    <dbReference type="NCBI Taxonomy" id="303"/>
    <lineage>
        <taxon>Bacteria</taxon>
        <taxon>Pseudomonadati</taxon>
        <taxon>Pseudomonadota</taxon>
        <taxon>Gammaproteobacteria</taxon>
        <taxon>Pseudomonadales</taxon>
        <taxon>Pseudomonadaceae</taxon>
        <taxon>Pseudomonas</taxon>
    </lineage>
</organism>
<dbReference type="AlphaFoldDB" id="A0A1L7NK02"/>
<evidence type="ECO:0000259" key="10">
    <source>
        <dbReference type="PROSITE" id="PS50893"/>
    </source>
</evidence>
<evidence type="ECO:0000256" key="1">
    <source>
        <dbReference type="ARBA" id="ARBA00004417"/>
    </source>
</evidence>
<dbReference type="CDD" id="cd03262">
    <property type="entry name" value="ABC_HisP_GlnQ"/>
    <property type="match status" value="1"/>
</dbReference>
<dbReference type="SMART" id="SM00382">
    <property type="entry name" value="AAA"/>
    <property type="match status" value="1"/>
</dbReference>
<dbReference type="PROSITE" id="PS50893">
    <property type="entry name" value="ABC_TRANSPORTER_2"/>
    <property type="match status" value="1"/>
</dbReference>
<proteinExistence type="inferred from homology"/>
<dbReference type="PIRSF" id="PIRSF039085">
    <property type="entry name" value="ABC_ATPase_HisP"/>
    <property type="match status" value="1"/>
</dbReference>
<dbReference type="InterPro" id="IPR003593">
    <property type="entry name" value="AAA+_ATPase"/>
</dbReference>
<gene>
    <name evidence="12" type="ORF">ID616_26105</name>
    <name evidence="11" type="ORF">KF715C_ch51800</name>
</gene>
<accession>A0A1L7NK02</accession>
<dbReference type="RefSeq" id="WP_016489257.1">
    <property type="nucleotide sequence ID" value="NZ_AP015029.1"/>
</dbReference>
<evidence type="ECO:0000313" key="12">
    <source>
        <dbReference type="EMBL" id="QOC97476.1"/>
    </source>
</evidence>
<dbReference type="GO" id="GO:0016887">
    <property type="term" value="F:ATP hydrolysis activity"/>
    <property type="evidence" value="ECO:0007669"/>
    <property type="project" value="InterPro"/>
</dbReference>
<dbReference type="Pfam" id="PF00005">
    <property type="entry name" value="ABC_tran"/>
    <property type="match status" value="1"/>
</dbReference>
<comment type="similarity">
    <text evidence="2">Belongs to the ABC transporter superfamily.</text>
</comment>
<dbReference type="GO" id="GO:0005886">
    <property type="term" value="C:plasma membrane"/>
    <property type="evidence" value="ECO:0007669"/>
    <property type="project" value="UniProtKB-SubCell"/>
</dbReference>
<dbReference type="InterPro" id="IPR003439">
    <property type="entry name" value="ABC_transporter-like_ATP-bd"/>
</dbReference>
<dbReference type="InterPro" id="IPR027417">
    <property type="entry name" value="P-loop_NTPase"/>
</dbReference>
<dbReference type="Proteomes" id="UP000516786">
    <property type="component" value="Chromosome"/>
</dbReference>
<keyword evidence="8" id="KW-0029">Amino-acid transport</keyword>
<evidence type="ECO:0000256" key="2">
    <source>
        <dbReference type="ARBA" id="ARBA00005417"/>
    </source>
</evidence>
<dbReference type="InterPro" id="IPR050086">
    <property type="entry name" value="MetN_ABC_transporter-like"/>
</dbReference>
<dbReference type="PANTHER" id="PTHR43166:SF9">
    <property type="entry name" value="GLUTAMATE_ASPARTATE IMPORT ATP-BINDING PROTEIN GLTL"/>
    <property type="match status" value="1"/>
</dbReference>
<evidence type="ECO:0000256" key="3">
    <source>
        <dbReference type="ARBA" id="ARBA00022448"/>
    </source>
</evidence>
<feature type="domain" description="ABC transporter" evidence="10">
    <location>
        <begin position="25"/>
        <end position="263"/>
    </location>
</feature>